<comment type="caution">
    <text evidence="2">The sequence shown here is derived from an EMBL/GenBank/DDBJ whole genome shotgun (WGS) entry which is preliminary data.</text>
</comment>
<accession>A0ABR4L4A8</accession>
<reference evidence="2 3" key="1">
    <citation type="submission" date="2024-07" db="EMBL/GenBank/DDBJ databases">
        <title>Section-level genome sequencing and comparative genomics of Aspergillus sections Usti and Cavernicolus.</title>
        <authorList>
            <consortium name="Lawrence Berkeley National Laboratory"/>
            <person name="Nybo J.L."/>
            <person name="Vesth T.C."/>
            <person name="Theobald S."/>
            <person name="Frisvad J.C."/>
            <person name="Larsen T.O."/>
            <person name="Kjaerboelling I."/>
            <person name="Rothschild-Mancinelli K."/>
            <person name="Lyhne E.K."/>
            <person name="Kogle M.E."/>
            <person name="Barry K."/>
            <person name="Clum A."/>
            <person name="Na H."/>
            <person name="Ledsgaard L."/>
            <person name="Lin J."/>
            <person name="Lipzen A."/>
            <person name="Kuo A."/>
            <person name="Riley R."/>
            <person name="Mondo S."/>
            <person name="LaButti K."/>
            <person name="Haridas S."/>
            <person name="Pangalinan J."/>
            <person name="Salamov A.A."/>
            <person name="Simmons B.A."/>
            <person name="Magnuson J.K."/>
            <person name="Chen J."/>
            <person name="Drula E."/>
            <person name="Henrissat B."/>
            <person name="Wiebenga A."/>
            <person name="Lubbers R.J."/>
            <person name="Gomes A.C."/>
            <person name="Macurrencykelacurrency M.R."/>
            <person name="Stajich J."/>
            <person name="Grigoriev I.V."/>
            <person name="Mortensen U.H."/>
            <person name="De vries R.P."/>
            <person name="Baker S.E."/>
            <person name="Andersen M.R."/>
        </authorList>
    </citation>
    <scope>NUCLEOTIDE SEQUENCE [LARGE SCALE GENOMIC DNA]</scope>
    <source>
        <strain evidence="2 3">CBS 756.74</strain>
    </source>
</reference>
<sequence>MHWPQWGRCLSHCQESVKPSTAMQKRHREKRRKDRAPTRRLTVRQLAQFLEGFA</sequence>
<evidence type="ECO:0000313" key="3">
    <source>
        <dbReference type="Proteomes" id="UP001610444"/>
    </source>
</evidence>
<dbReference type="Proteomes" id="UP001610444">
    <property type="component" value="Unassembled WGS sequence"/>
</dbReference>
<dbReference type="GeneID" id="98151127"/>
<dbReference type="EMBL" id="JBFXLR010000003">
    <property type="protein sequence ID" value="KAL2859187.1"/>
    <property type="molecule type" value="Genomic_DNA"/>
</dbReference>
<protein>
    <submittedName>
        <fullName evidence="2">Uncharacterized protein</fullName>
    </submittedName>
</protein>
<gene>
    <name evidence="2" type="ORF">BJX68DRAFT_114039</name>
</gene>
<keyword evidence="3" id="KW-1185">Reference proteome</keyword>
<name>A0ABR4L4A8_9EURO</name>
<organism evidence="2 3">
    <name type="scientific">Aspergillus pseudodeflectus</name>
    <dbReference type="NCBI Taxonomy" id="176178"/>
    <lineage>
        <taxon>Eukaryota</taxon>
        <taxon>Fungi</taxon>
        <taxon>Dikarya</taxon>
        <taxon>Ascomycota</taxon>
        <taxon>Pezizomycotina</taxon>
        <taxon>Eurotiomycetes</taxon>
        <taxon>Eurotiomycetidae</taxon>
        <taxon>Eurotiales</taxon>
        <taxon>Aspergillaceae</taxon>
        <taxon>Aspergillus</taxon>
        <taxon>Aspergillus subgen. Nidulantes</taxon>
    </lineage>
</organism>
<dbReference type="RefSeq" id="XP_070904121.1">
    <property type="nucleotide sequence ID" value="XM_071035963.1"/>
</dbReference>
<feature type="compositionally biased region" description="Basic residues" evidence="1">
    <location>
        <begin position="24"/>
        <end position="34"/>
    </location>
</feature>
<evidence type="ECO:0000313" key="2">
    <source>
        <dbReference type="EMBL" id="KAL2859187.1"/>
    </source>
</evidence>
<feature type="region of interest" description="Disordered" evidence="1">
    <location>
        <begin position="17"/>
        <end position="38"/>
    </location>
</feature>
<proteinExistence type="predicted"/>
<evidence type="ECO:0000256" key="1">
    <source>
        <dbReference type="SAM" id="MobiDB-lite"/>
    </source>
</evidence>